<evidence type="ECO:0000313" key="3">
    <source>
        <dbReference type="EMBL" id="RHW67500.1"/>
    </source>
</evidence>
<dbReference type="GO" id="GO:0004479">
    <property type="term" value="F:methionyl-tRNA formyltransferase activity"/>
    <property type="evidence" value="ECO:0007669"/>
    <property type="project" value="TreeGrafter"/>
</dbReference>
<dbReference type="Pfam" id="PF00551">
    <property type="entry name" value="Formyl_trans_N"/>
    <property type="match status" value="1"/>
</dbReference>
<dbReference type="EMBL" id="QSBY01000011">
    <property type="protein sequence ID" value="RHW67500.1"/>
    <property type="molecule type" value="Genomic_DNA"/>
</dbReference>
<feature type="compositionally biased region" description="Basic and acidic residues" evidence="1">
    <location>
        <begin position="449"/>
        <end position="458"/>
    </location>
</feature>
<dbReference type="SUPFAM" id="SSF53328">
    <property type="entry name" value="Formyltransferase"/>
    <property type="match status" value="1"/>
</dbReference>
<dbReference type="GO" id="GO:0005739">
    <property type="term" value="C:mitochondrion"/>
    <property type="evidence" value="ECO:0007669"/>
    <property type="project" value="TreeGrafter"/>
</dbReference>
<dbReference type="PANTHER" id="PTHR11138:SF5">
    <property type="entry name" value="METHIONYL-TRNA FORMYLTRANSFERASE, MITOCHONDRIAL"/>
    <property type="match status" value="1"/>
</dbReference>
<comment type="caution">
    <text evidence="3">The sequence shown here is derived from an EMBL/GenBank/DDBJ whole genome shotgun (WGS) entry which is preliminary data.</text>
</comment>
<dbReference type="Proteomes" id="UP000266743">
    <property type="component" value="Chromosome 11"/>
</dbReference>
<name>A0A3L6KZ07_9TRYP</name>
<evidence type="ECO:0000256" key="1">
    <source>
        <dbReference type="SAM" id="MobiDB-lite"/>
    </source>
</evidence>
<sequence length="651" mass="71280">MRQCISRCGHSVARACFWSHISSFLVNRRSRSSTTDPPAPSTMVGCVEQVTITGNGDKTRDTPNCAFTVCGMSKPPSIIFFGGDIVSLVALKALHNRLQLIMDARPLQEKGCSAATGSEKSQLVVVCPFLPADPFTVFKQYRRQYPVARYCVEHGIPLVPVDHPTSMAKSKTLEYLLHPKHLPTPVISGVAQVDHIAGRPLEMFDVAVVVSFRYFLPNKLLEKLRFTINLHPSLLPRYRGASPIFAPLLRGDDKGGVSVIKLPPRGMFMDGGDVLLQRTIPIPPEMTIREYFPSVTEQGAEALCDCLFGKVPVAPALSSPPGSLHLGPAVANGYCDWPRTFNALWNAAWKQGHDLHFTKDPWHAPLLKRESAVIYWHKVTADEAYGIWRAFVGGEYFSPTINATLDKGATPVRGQLIKRLLSRTVCELEKQTVWHRGDQLSGEGCNEGLPKEQQRDGHGGGGTDEGGNAVQRKDITVASSKPSEKVDDAEGAGSHDHFRHRLLVRCTFTDAVYPQGTPSAVQWELQRLEQGTVTHFRNLHDCGDCGSNAPTTESFIEAGSAYFPKSAEDICAVKCRVGWFLWNAVVLEGSRKQSAGLLRKGMAMKTGVLYPRLFVVQANDKGKCSSRDIGGRSASNTNATVTACRSNLASC</sequence>
<protein>
    <submittedName>
        <fullName evidence="3">Methionyl-tRNA formyltransferase</fullName>
    </submittedName>
</protein>
<keyword evidence="3" id="KW-0808">Transferase</keyword>
<proteinExistence type="predicted"/>
<organism evidence="3">
    <name type="scientific">Trypanosoma brucei equiperdum</name>
    <dbReference type="NCBI Taxonomy" id="630700"/>
    <lineage>
        <taxon>Eukaryota</taxon>
        <taxon>Discoba</taxon>
        <taxon>Euglenozoa</taxon>
        <taxon>Kinetoplastea</taxon>
        <taxon>Metakinetoplastina</taxon>
        <taxon>Trypanosomatida</taxon>
        <taxon>Trypanosomatidae</taxon>
        <taxon>Trypanosoma</taxon>
    </lineage>
</organism>
<dbReference type="AlphaFoldDB" id="A0A3L6KZ07"/>
<feature type="domain" description="Formyl transferase N-terminal" evidence="2">
    <location>
        <begin position="205"/>
        <end position="305"/>
    </location>
</feature>
<accession>A0A3L6KZ07</accession>
<dbReference type="InterPro" id="IPR002376">
    <property type="entry name" value="Formyl_transf_N"/>
</dbReference>
<feature type="region of interest" description="Disordered" evidence="1">
    <location>
        <begin position="439"/>
        <end position="471"/>
    </location>
</feature>
<dbReference type="InterPro" id="IPR036477">
    <property type="entry name" value="Formyl_transf_N_sf"/>
</dbReference>
<gene>
    <name evidence="3" type="ORF">DPX39_110130700</name>
</gene>
<dbReference type="Gene3D" id="3.40.50.170">
    <property type="entry name" value="Formyl transferase, N-terminal domain"/>
    <property type="match status" value="1"/>
</dbReference>
<reference evidence="3" key="1">
    <citation type="submission" date="2018-09" db="EMBL/GenBank/DDBJ databases">
        <title>whole genome sequence of T. equiperdum IVM-t1 strain.</title>
        <authorList>
            <person name="Suganuma K."/>
        </authorList>
    </citation>
    <scope>NUCLEOTIDE SEQUENCE [LARGE SCALE GENOMIC DNA]</scope>
    <source>
        <strain evidence="3">IVM-t1</strain>
    </source>
</reference>
<dbReference type="PANTHER" id="PTHR11138">
    <property type="entry name" value="METHIONYL-TRNA FORMYLTRANSFERASE"/>
    <property type="match status" value="1"/>
</dbReference>
<evidence type="ECO:0000259" key="2">
    <source>
        <dbReference type="Pfam" id="PF00551"/>
    </source>
</evidence>